<evidence type="ECO:0000256" key="3">
    <source>
        <dbReference type="ARBA" id="ARBA00022553"/>
    </source>
</evidence>
<organism evidence="10 11">
    <name type="scientific">Sphingomonas sanxanigenens DSM 19645 = NX02</name>
    <dbReference type="NCBI Taxonomy" id="1123269"/>
    <lineage>
        <taxon>Bacteria</taxon>
        <taxon>Pseudomonadati</taxon>
        <taxon>Pseudomonadota</taxon>
        <taxon>Alphaproteobacteria</taxon>
        <taxon>Sphingomonadales</taxon>
        <taxon>Sphingomonadaceae</taxon>
        <taxon>Sphingomonas</taxon>
    </lineage>
</organism>
<keyword evidence="8" id="KW-1133">Transmembrane helix</keyword>
<dbReference type="STRING" id="1123269.NX02_00110"/>
<dbReference type="EMBL" id="CP006644">
    <property type="protein sequence ID" value="AHE51791.1"/>
    <property type="molecule type" value="Genomic_DNA"/>
</dbReference>
<dbReference type="Proteomes" id="UP000018851">
    <property type="component" value="Chromosome"/>
</dbReference>
<dbReference type="AlphaFoldDB" id="W0A428"/>
<evidence type="ECO:0000256" key="6">
    <source>
        <dbReference type="ARBA" id="ARBA00022777"/>
    </source>
</evidence>
<protein>
    <recommendedName>
        <fullName evidence="2">histidine kinase</fullName>
        <ecNumber evidence="2">2.7.13.3</ecNumber>
    </recommendedName>
</protein>
<dbReference type="HOGENOM" id="CLU_517687_0_0_5"/>
<name>W0A428_9SPHN</name>
<evidence type="ECO:0000313" key="11">
    <source>
        <dbReference type="Proteomes" id="UP000018851"/>
    </source>
</evidence>
<dbReference type="GO" id="GO:0005524">
    <property type="term" value="F:ATP binding"/>
    <property type="evidence" value="ECO:0007669"/>
    <property type="project" value="UniProtKB-KW"/>
</dbReference>
<evidence type="ECO:0000313" key="10">
    <source>
        <dbReference type="EMBL" id="AHE51791.1"/>
    </source>
</evidence>
<keyword evidence="7" id="KW-0067">ATP-binding</keyword>
<dbReference type="GO" id="GO:0004673">
    <property type="term" value="F:protein histidine kinase activity"/>
    <property type="evidence" value="ECO:0007669"/>
    <property type="project" value="UniProtKB-EC"/>
</dbReference>
<keyword evidence="8" id="KW-0812">Transmembrane</keyword>
<dbReference type="Pfam" id="PF07568">
    <property type="entry name" value="HisKA_2"/>
    <property type="match status" value="1"/>
</dbReference>
<dbReference type="EC" id="2.7.13.3" evidence="2"/>
<keyword evidence="8" id="KW-0472">Membrane</keyword>
<feature type="domain" description="Signal transduction histidine kinase subgroup 2 dimerisation and phosphoacceptor" evidence="9">
    <location>
        <begin position="342"/>
        <end position="412"/>
    </location>
</feature>
<dbReference type="PANTHER" id="PTHR41523:SF8">
    <property type="entry name" value="ETHYLENE RESPONSE SENSOR PROTEIN"/>
    <property type="match status" value="1"/>
</dbReference>
<reference evidence="10 11" key="1">
    <citation type="submission" date="2013-07" db="EMBL/GenBank/DDBJ databases">
        <title>Completed genome of Sphingomonas sanxanigenens NX02.</title>
        <authorList>
            <person name="Ma T."/>
            <person name="Huang H."/>
            <person name="Wu M."/>
            <person name="Li X."/>
            <person name="Li G."/>
        </authorList>
    </citation>
    <scope>NUCLEOTIDE SEQUENCE [LARGE SCALE GENOMIC DNA]</scope>
    <source>
        <strain evidence="10 11">NX02</strain>
    </source>
</reference>
<feature type="transmembrane region" description="Helical" evidence="8">
    <location>
        <begin position="251"/>
        <end position="272"/>
    </location>
</feature>
<evidence type="ECO:0000256" key="4">
    <source>
        <dbReference type="ARBA" id="ARBA00022679"/>
    </source>
</evidence>
<feature type="transmembrane region" description="Helical" evidence="8">
    <location>
        <begin position="29"/>
        <end position="49"/>
    </location>
</feature>
<evidence type="ECO:0000256" key="7">
    <source>
        <dbReference type="ARBA" id="ARBA00022840"/>
    </source>
</evidence>
<dbReference type="Gene3D" id="3.30.450.20">
    <property type="entry name" value="PAS domain"/>
    <property type="match status" value="1"/>
</dbReference>
<keyword evidence="11" id="KW-1185">Reference proteome</keyword>
<evidence type="ECO:0000256" key="1">
    <source>
        <dbReference type="ARBA" id="ARBA00000085"/>
    </source>
</evidence>
<sequence>MTVPLPRDDGAAPPSLGGRLSRISTGFKMFVILSVALLPLGIIAFLASAQSSRTTDLERRSIVRIALTESARTLGAEIAADVSALQQAADSIQADPLNPQACALTMSVLRTQSGRAPRFAVFTSLGELRCASPRFSPPRPLVTTRDPPLTAMIDPATESLRLVIRSGSGAAVAVAEYPRAQLTETVRPVGYVPPHMLTLAEEEGDGASIDLSDNLARTPLMRTDTVVHATGIADLALVMTVGRVPFTSAEILSLLTPLLMWLAAATIGWLVVDRLLIAPLKRLEGEVSAYQPGGTVAFDRVKGPSEELRQLGQSFRTLGDAVSAHEAEMAAGLARQTKLTREVHHRVKNNLQVVASLINLHARAAKSDEATAAYASIQRRVDALSVVHRNHYAELEENLGLALRPLIAEIASNFRASAPETGPKPTITLEINPFHVSQDVAVAIAFLITELLELALLVDRAAAIAITATRADVPGRITLSIRSRALIATQRLDEINAQGFGRVIEGLSRQLRSPIARDAETGSFAIQIAVLDDDAKK</sequence>
<accession>W0A428</accession>
<keyword evidence="4" id="KW-0808">Transferase</keyword>
<dbReference type="KEGG" id="ssan:NX02_00110"/>
<gene>
    <name evidence="10" type="ORF">NX02_00110</name>
</gene>
<keyword evidence="6" id="KW-0418">Kinase</keyword>
<evidence type="ECO:0000256" key="8">
    <source>
        <dbReference type="SAM" id="Phobius"/>
    </source>
</evidence>
<evidence type="ECO:0000256" key="5">
    <source>
        <dbReference type="ARBA" id="ARBA00022741"/>
    </source>
</evidence>
<dbReference type="eggNOG" id="COG3920">
    <property type="taxonomic scope" value="Bacteria"/>
</dbReference>
<comment type="catalytic activity">
    <reaction evidence="1">
        <text>ATP + protein L-histidine = ADP + protein N-phospho-L-histidine.</text>
        <dbReference type="EC" id="2.7.13.3"/>
    </reaction>
</comment>
<dbReference type="PANTHER" id="PTHR41523">
    <property type="entry name" value="TWO-COMPONENT SYSTEM SENSOR PROTEIN"/>
    <property type="match status" value="1"/>
</dbReference>
<keyword evidence="3" id="KW-0597">Phosphoprotein</keyword>
<proteinExistence type="predicted"/>
<dbReference type="InterPro" id="IPR011495">
    <property type="entry name" value="Sig_transdc_His_kin_sub2_dim/P"/>
</dbReference>
<dbReference type="PATRIC" id="fig|1123269.5.peg.21"/>
<evidence type="ECO:0000259" key="9">
    <source>
        <dbReference type="Pfam" id="PF07568"/>
    </source>
</evidence>
<evidence type="ECO:0000256" key="2">
    <source>
        <dbReference type="ARBA" id="ARBA00012438"/>
    </source>
</evidence>
<keyword evidence="5" id="KW-0547">Nucleotide-binding</keyword>